<accession>A0A2C5YM79</accession>
<feature type="compositionally biased region" description="Acidic residues" evidence="1">
    <location>
        <begin position="1"/>
        <end position="19"/>
    </location>
</feature>
<protein>
    <submittedName>
        <fullName evidence="2">Uncharacterized protein</fullName>
    </submittedName>
</protein>
<evidence type="ECO:0000256" key="1">
    <source>
        <dbReference type="SAM" id="MobiDB-lite"/>
    </source>
</evidence>
<reference evidence="2 3" key="1">
    <citation type="submission" date="2017-06" db="EMBL/GenBank/DDBJ databases">
        <title>Ant-infecting Ophiocordyceps genomes reveal a high diversity of potential behavioral manipulation genes and a possible major role for enterotoxins.</title>
        <authorList>
            <person name="De Bekker C."/>
            <person name="Evans H.C."/>
            <person name="Brachmann A."/>
            <person name="Hughes D.P."/>
        </authorList>
    </citation>
    <scope>NUCLEOTIDE SEQUENCE [LARGE SCALE GENOMIC DNA]</scope>
    <source>
        <strain evidence="2 3">1348a</strain>
    </source>
</reference>
<gene>
    <name evidence="2" type="ORF">CDD82_330</name>
</gene>
<dbReference type="OrthoDB" id="3872446at2759"/>
<comment type="caution">
    <text evidence="2">The sequence shown here is derived from an EMBL/GenBank/DDBJ whole genome shotgun (WGS) entry which is preliminary data.</text>
</comment>
<dbReference type="AlphaFoldDB" id="A0A2C5YM79"/>
<keyword evidence="3" id="KW-1185">Reference proteome</keyword>
<feature type="compositionally biased region" description="Basic and acidic residues" evidence="1">
    <location>
        <begin position="49"/>
        <end position="62"/>
    </location>
</feature>
<proteinExistence type="predicted"/>
<sequence length="108" mass="11546">MTEPENFEEDLFADLYDDNDVSRTAAAPKPADAPIQDQGDEPAVANDALRPDADEPMRHEAQEDQDEDEVDFNLGGGGASSTSKPEDNDGPSTPPYGTVHRASAKEDG</sequence>
<dbReference type="Proteomes" id="UP000224854">
    <property type="component" value="Unassembled WGS sequence"/>
</dbReference>
<organism evidence="2 3">
    <name type="scientific">Ophiocordyceps australis</name>
    <dbReference type="NCBI Taxonomy" id="1399860"/>
    <lineage>
        <taxon>Eukaryota</taxon>
        <taxon>Fungi</taxon>
        <taxon>Dikarya</taxon>
        <taxon>Ascomycota</taxon>
        <taxon>Pezizomycotina</taxon>
        <taxon>Sordariomycetes</taxon>
        <taxon>Hypocreomycetidae</taxon>
        <taxon>Hypocreales</taxon>
        <taxon>Ophiocordycipitaceae</taxon>
        <taxon>Ophiocordyceps</taxon>
    </lineage>
</organism>
<evidence type="ECO:0000313" key="2">
    <source>
        <dbReference type="EMBL" id="PHH68723.1"/>
    </source>
</evidence>
<dbReference type="EMBL" id="NJEU01001071">
    <property type="protein sequence ID" value="PHH68723.1"/>
    <property type="molecule type" value="Genomic_DNA"/>
</dbReference>
<name>A0A2C5YM79_9HYPO</name>
<evidence type="ECO:0000313" key="3">
    <source>
        <dbReference type="Proteomes" id="UP000224854"/>
    </source>
</evidence>
<feature type="region of interest" description="Disordered" evidence="1">
    <location>
        <begin position="1"/>
        <end position="108"/>
    </location>
</feature>